<dbReference type="EMBL" id="SJKB01000002">
    <property type="protein sequence ID" value="TCC64761.1"/>
    <property type="molecule type" value="Genomic_DNA"/>
</dbReference>
<comment type="caution">
    <text evidence="3">The sequence shown here is derived from an EMBL/GenBank/DDBJ whole genome shotgun (WGS) entry which is preliminary data.</text>
</comment>
<keyword evidence="1" id="KW-0175">Coiled coil</keyword>
<gene>
    <name evidence="3" type="ORF">E0H73_10405</name>
</gene>
<feature type="compositionally biased region" description="Basic residues" evidence="2">
    <location>
        <begin position="174"/>
        <end position="184"/>
    </location>
</feature>
<reference evidence="3 4" key="1">
    <citation type="submission" date="2019-02" db="EMBL/GenBank/DDBJ databases">
        <title>Kribbella capetownensis sp. nov. and Kribbella speibonae sp. nov., isolated from soil.</title>
        <authorList>
            <person name="Curtis S.M."/>
            <person name="Norton I."/>
            <person name="Everest G.J."/>
            <person name="Meyers P.R."/>
        </authorList>
    </citation>
    <scope>NUCLEOTIDE SEQUENCE [LARGE SCALE GENOMIC DNA]</scope>
    <source>
        <strain evidence="3 4">NRRL B-24813</strain>
    </source>
</reference>
<dbReference type="OrthoDB" id="3541690at2"/>
<protein>
    <submittedName>
        <fullName evidence="3">Uncharacterized protein</fullName>
    </submittedName>
</protein>
<dbReference type="RefSeq" id="WP_131353264.1">
    <property type="nucleotide sequence ID" value="NZ_SJKB01000002.1"/>
</dbReference>
<feature type="coiled-coil region" evidence="1">
    <location>
        <begin position="237"/>
        <end position="285"/>
    </location>
</feature>
<dbReference type="Proteomes" id="UP000291144">
    <property type="component" value="Unassembled WGS sequence"/>
</dbReference>
<evidence type="ECO:0000313" key="4">
    <source>
        <dbReference type="Proteomes" id="UP000291144"/>
    </source>
</evidence>
<keyword evidence="4" id="KW-1185">Reference proteome</keyword>
<evidence type="ECO:0000313" key="3">
    <source>
        <dbReference type="EMBL" id="TCC64761.1"/>
    </source>
</evidence>
<feature type="region of interest" description="Disordered" evidence="2">
    <location>
        <begin position="174"/>
        <end position="221"/>
    </location>
</feature>
<accession>A0A4R0KUU6</accession>
<name>A0A4R0KUU6_9ACTN</name>
<dbReference type="AlphaFoldDB" id="A0A4R0KUU6"/>
<organism evidence="3 4">
    <name type="scientific">Kribbella pittospori</name>
    <dbReference type="NCBI Taxonomy" id="722689"/>
    <lineage>
        <taxon>Bacteria</taxon>
        <taxon>Bacillati</taxon>
        <taxon>Actinomycetota</taxon>
        <taxon>Actinomycetes</taxon>
        <taxon>Propionibacteriales</taxon>
        <taxon>Kribbellaceae</taxon>
        <taxon>Kribbella</taxon>
    </lineage>
</organism>
<proteinExistence type="predicted"/>
<sequence length="304" mass="33938">METGAAVVELYGLMPEQFIGARNQLAKAAREAGDQQTAAAVAALCKPTVSAWLANQLVRIDPDGIHALTQLGEQLRETYLSSDSTRRRELTHQRHDLVRSLVRVARDQAAGGRRVTPQTTERLTETLDAALVDPAAAQLLRSGQLTSALRHVGFGVVDENGDPVQLAPIRPRVVRRSAPPRKRQTSTTMQRPTAKTGRSPVDHTLKQRRAAQRKRRDEAEADYTLAATEHEHAGQVLDAHQHRIADLEADLVRLNDQLEQTRQTLREARKQTRRLERAFHQAARNAAAVRKRLDSEEQRLTAME</sequence>
<evidence type="ECO:0000256" key="2">
    <source>
        <dbReference type="SAM" id="MobiDB-lite"/>
    </source>
</evidence>
<evidence type="ECO:0000256" key="1">
    <source>
        <dbReference type="SAM" id="Coils"/>
    </source>
</evidence>